<feature type="domain" description="HAMP" evidence="13">
    <location>
        <begin position="175"/>
        <end position="230"/>
    </location>
</feature>
<comment type="subcellular location">
    <subcellularLocation>
        <location evidence="2">Membrane</location>
    </subcellularLocation>
</comment>
<keyword evidence="7 14" id="KW-0418">Kinase</keyword>
<evidence type="ECO:0000256" key="4">
    <source>
        <dbReference type="ARBA" id="ARBA00022553"/>
    </source>
</evidence>
<evidence type="ECO:0000256" key="5">
    <source>
        <dbReference type="ARBA" id="ARBA00022679"/>
    </source>
</evidence>
<keyword evidence="10 11" id="KW-0472">Membrane</keyword>
<evidence type="ECO:0000256" key="1">
    <source>
        <dbReference type="ARBA" id="ARBA00000085"/>
    </source>
</evidence>
<evidence type="ECO:0000256" key="9">
    <source>
        <dbReference type="ARBA" id="ARBA00023012"/>
    </source>
</evidence>
<dbReference type="CDD" id="cd00082">
    <property type="entry name" value="HisKA"/>
    <property type="match status" value="1"/>
</dbReference>
<feature type="transmembrane region" description="Helical" evidence="11">
    <location>
        <begin position="148"/>
        <end position="170"/>
    </location>
</feature>
<dbReference type="InterPro" id="IPR005467">
    <property type="entry name" value="His_kinase_dom"/>
</dbReference>
<evidence type="ECO:0000259" key="13">
    <source>
        <dbReference type="PROSITE" id="PS50885"/>
    </source>
</evidence>
<evidence type="ECO:0000256" key="8">
    <source>
        <dbReference type="ARBA" id="ARBA00022989"/>
    </source>
</evidence>
<dbReference type="Gene3D" id="3.30.565.10">
    <property type="entry name" value="Histidine kinase-like ATPase, C-terminal domain"/>
    <property type="match status" value="1"/>
</dbReference>
<dbReference type="InterPro" id="IPR003660">
    <property type="entry name" value="HAMP_dom"/>
</dbReference>
<dbReference type="SUPFAM" id="SSF55874">
    <property type="entry name" value="ATPase domain of HSP90 chaperone/DNA topoisomerase II/histidine kinase"/>
    <property type="match status" value="1"/>
</dbReference>
<proteinExistence type="predicted"/>
<keyword evidence="15" id="KW-1185">Reference proteome</keyword>
<keyword evidence="4" id="KW-0597">Phosphoprotein</keyword>
<evidence type="ECO:0000256" key="11">
    <source>
        <dbReference type="SAM" id="Phobius"/>
    </source>
</evidence>
<dbReference type="EMBL" id="JAAVSD010000028">
    <property type="protein sequence ID" value="NLR30364.1"/>
    <property type="molecule type" value="Genomic_DNA"/>
</dbReference>
<evidence type="ECO:0000256" key="10">
    <source>
        <dbReference type="ARBA" id="ARBA00023136"/>
    </source>
</evidence>
<dbReference type="SMART" id="SM00388">
    <property type="entry name" value="HisKA"/>
    <property type="match status" value="1"/>
</dbReference>
<reference evidence="14 15" key="1">
    <citation type="submission" date="2020-03" db="EMBL/GenBank/DDBJ databases">
        <authorList>
            <person name="Zhang Z."/>
            <person name="Guo Z."/>
            <person name="Hou Q."/>
            <person name="Shen X."/>
        </authorList>
    </citation>
    <scope>NUCLEOTIDE SEQUENCE [LARGE SCALE GENOMIC DNA]</scope>
    <source>
        <strain evidence="14 15">HBUAS51329</strain>
    </source>
</reference>
<dbReference type="SMART" id="SM00387">
    <property type="entry name" value="HATPase_c"/>
    <property type="match status" value="1"/>
</dbReference>
<feature type="transmembrane region" description="Helical" evidence="11">
    <location>
        <begin position="20"/>
        <end position="38"/>
    </location>
</feature>
<dbReference type="EC" id="2.7.13.3" evidence="3"/>
<dbReference type="PANTHER" id="PTHR45436:SF5">
    <property type="entry name" value="SENSOR HISTIDINE KINASE TRCS"/>
    <property type="match status" value="1"/>
</dbReference>
<evidence type="ECO:0000313" key="14">
    <source>
        <dbReference type="EMBL" id="NLR30364.1"/>
    </source>
</evidence>
<dbReference type="PRINTS" id="PR00344">
    <property type="entry name" value="BCTRLSENSOR"/>
</dbReference>
<comment type="caution">
    <text evidence="14">The sequence shown here is derived from an EMBL/GenBank/DDBJ whole genome shotgun (WGS) entry which is preliminary data.</text>
</comment>
<dbReference type="InterPro" id="IPR004358">
    <property type="entry name" value="Sig_transdc_His_kin-like_C"/>
</dbReference>
<gene>
    <name evidence="14" type="ORF">HEQ44_09195</name>
</gene>
<dbReference type="InterPro" id="IPR003661">
    <property type="entry name" value="HisK_dim/P_dom"/>
</dbReference>
<dbReference type="PROSITE" id="PS50109">
    <property type="entry name" value="HIS_KIN"/>
    <property type="match status" value="1"/>
</dbReference>
<dbReference type="GO" id="GO:0016301">
    <property type="term" value="F:kinase activity"/>
    <property type="evidence" value="ECO:0007669"/>
    <property type="project" value="UniProtKB-KW"/>
</dbReference>
<dbReference type="Gene3D" id="6.10.340.10">
    <property type="match status" value="1"/>
</dbReference>
<keyword evidence="6 11" id="KW-0812">Transmembrane</keyword>
<dbReference type="PANTHER" id="PTHR45436">
    <property type="entry name" value="SENSOR HISTIDINE KINASE YKOH"/>
    <property type="match status" value="1"/>
</dbReference>
<feature type="domain" description="Histidine kinase" evidence="12">
    <location>
        <begin position="238"/>
        <end position="451"/>
    </location>
</feature>
<dbReference type="InterPro" id="IPR050428">
    <property type="entry name" value="TCS_sensor_his_kinase"/>
</dbReference>
<dbReference type="Gene3D" id="1.10.287.130">
    <property type="match status" value="1"/>
</dbReference>
<dbReference type="InterPro" id="IPR036890">
    <property type="entry name" value="HATPase_C_sf"/>
</dbReference>
<dbReference type="SUPFAM" id="SSF47384">
    <property type="entry name" value="Homodimeric domain of signal transducing histidine kinase"/>
    <property type="match status" value="1"/>
</dbReference>
<comment type="catalytic activity">
    <reaction evidence="1">
        <text>ATP + protein L-histidine = ADP + protein N-phospho-L-histidine.</text>
        <dbReference type="EC" id="2.7.13.3"/>
    </reaction>
</comment>
<keyword evidence="8 11" id="KW-1133">Transmembrane helix</keyword>
<dbReference type="Pfam" id="PF00512">
    <property type="entry name" value="HisKA"/>
    <property type="match status" value="1"/>
</dbReference>
<dbReference type="PROSITE" id="PS50885">
    <property type="entry name" value="HAMP"/>
    <property type="match status" value="1"/>
</dbReference>
<dbReference type="Pfam" id="PF02518">
    <property type="entry name" value="HATPase_c"/>
    <property type="match status" value="1"/>
</dbReference>
<evidence type="ECO:0000259" key="12">
    <source>
        <dbReference type="PROSITE" id="PS50109"/>
    </source>
</evidence>
<dbReference type="Proteomes" id="UP000707477">
    <property type="component" value="Unassembled WGS sequence"/>
</dbReference>
<keyword evidence="9" id="KW-0902">Two-component regulatory system</keyword>
<protein>
    <recommendedName>
        <fullName evidence="3">histidine kinase</fullName>
        <ecNumber evidence="3">2.7.13.3</ecNumber>
    </recommendedName>
</protein>
<name>A0ABX1L7V9_9LACO</name>
<dbReference type="InterPro" id="IPR036097">
    <property type="entry name" value="HisK_dim/P_sf"/>
</dbReference>
<dbReference type="RefSeq" id="WP_168850022.1">
    <property type="nucleotide sequence ID" value="NZ_JAAVSD010000028.1"/>
</dbReference>
<organism evidence="14 15">
    <name type="scientific">Levilactobacillus tujiorum</name>
    <dbReference type="NCBI Taxonomy" id="2912243"/>
    <lineage>
        <taxon>Bacteria</taxon>
        <taxon>Bacillati</taxon>
        <taxon>Bacillota</taxon>
        <taxon>Bacilli</taxon>
        <taxon>Lactobacillales</taxon>
        <taxon>Lactobacillaceae</taxon>
        <taxon>Levilactobacillus</taxon>
    </lineage>
</organism>
<evidence type="ECO:0000256" key="6">
    <source>
        <dbReference type="ARBA" id="ARBA00022692"/>
    </source>
</evidence>
<sequence>MPTKAPRTYADIIRHSFTSLLMTIGIIIVLTVSITLVVDQLLRAQNQAAQLSASLQTSQVTNFRDWLAINRASGLNSRNTFVVIHNADGSTTSLLPHGTSLADDNTWTIPFTHLTYVKGWGLFFAETLKASGSTYHLYIEMHVLVGNLHVLIAVLIIAIGISLLIGLLFVRRLAKRISAPTMTLATAAQQAAANPAVTQTALPQPTEPVEVGQLAKDFNQLLAAQNGRLERERQFISDASHELRTPIATIRGNIKLIKRRGDQHPEIIPESLGFIDQESLRMQHLIENLLHLSRADRAEIDRQPLDLSDLVSTTLTHYQPLISQEITLHTPTEPVWALGDSDMFHQILTALLDNAHKYSPADQPITIDLAIHNEQVTLSVADCGPGIPVDAREHIFERFYRVDTSRSNKIEGSGLGLAIVAQLVQLNQGTITVSDNQPHGARFTLTLLAAPSQSD</sequence>
<evidence type="ECO:0000256" key="7">
    <source>
        <dbReference type="ARBA" id="ARBA00022777"/>
    </source>
</evidence>
<dbReference type="InterPro" id="IPR003594">
    <property type="entry name" value="HATPase_dom"/>
</dbReference>
<dbReference type="CDD" id="cd00075">
    <property type="entry name" value="HATPase"/>
    <property type="match status" value="1"/>
</dbReference>
<evidence type="ECO:0000313" key="15">
    <source>
        <dbReference type="Proteomes" id="UP000707477"/>
    </source>
</evidence>
<accession>A0ABX1L7V9</accession>
<evidence type="ECO:0000256" key="2">
    <source>
        <dbReference type="ARBA" id="ARBA00004370"/>
    </source>
</evidence>
<keyword evidence="5" id="KW-0808">Transferase</keyword>
<evidence type="ECO:0000256" key="3">
    <source>
        <dbReference type="ARBA" id="ARBA00012438"/>
    </source>
</evidence>